<dbReference type="GO" id="GO:0042558">
    <property type="term" value="P:pteridine-containing compound metabolic process"/>
    <property type="evidence" value="ECO:0007669"/>
    <property type="project" value="InterPro"/>
</dbReference>
<dbReference type="PROSITE" id="PS50972">
    <property type="entry name" value="PTERIN_BINDING"/>
    <property type="match status" value="1"/>
</dbReference>
<dbReference type="GO" id="GO:0004156">
    <property type="term" value="F:dihydropteroate synthase activity"/>
    <property type="evidence" value="ECO:0007669"/>
    <property type="project" value="UniProtKB-EC"/>
</dbReference>
<dbReference type="Pfam" id="PF20123">
    <property type="entry name" value="DUF6513"/>
    <property type="match status" value="1"/>
</dbReference>
<evidence type="ECO:0000313" key="3">
    <source>
        <dbReference type="EMBL" id="KCZ72522.1"/>
    </source>
</evidence>
<protein>
    <submittedName>
        <fullName evidence="3">Dihydropteroate synthase-related protein</fullName>
        <ecNumber evidence="3">2.5.1.15</ecNumber>
    </submittedName>
</protein>
<dbReference type="RefSeq" id="WP_048089426.1">
    <property type="nucleotide sequence ID" value="NZ_JMIY01000002.1"/>
</dbReference>
<dbReference type="InterPro" id="IPR016041">
    <property type="entry name" value="Ac-CoA_synth_d_su_TIM-brl"/>
</dbReference>
<dbReference type="InterPro" id="IPR025595">
    <property type="entry name" value="PterinBD-DUF4346"/>
</dbReference>
<dbReference type="InterPro" id="IPR000489">
    <property type="entry name" value="Pterin-binding_dom"/>
</dbReference>
<evidence type="ECO:0000313" key="4">
    <source>
        <dbReference type="Proteomes" id="UP000027153"/>
    </source>
</evidence>
<organism evidence="3 4">
    <name type="scientific">Candidatus Methanoperedens nitratireducens</name>
    <dbReference type="NCBI Taxonomy" id="1392998"/>
    <lineage>
        <taxon>Archaea</taxon>
        <taxon>Methanobacteriati</taxon>
        <taxon>Methanobacteriota</taxon>
        <taxon>Stenosarchaea group</taxon>
        <taxon>Methanomicrobia</taxon>
        <taxon>Methanosarcinales</taxon>
        <taxon>ANME-2 cluster</taxon>
        <taxon>Candidatus Methanoperedentaceae</taxon>
        <taxon>Candidatus Methanoperedens</taxon>
    </lineage>
</organism>
<dbReference type="Proteomes" id="UP000027153">
    <property type="component" value="Unassembled WGS sequence"/>
</dbReference>
<comment type="caution">
    <text evidence="3">The sequence shown here is derived from an EMBL/GenBank/DDBJ whole genome shotgun (WGS) entry which is preliminary data.</text>
</comment>
<keyword evidence="1" id="KW-0484">Methanogenesis</keyword>
<dbReference type="InterPro" id="IPR011005">
    <property type="entry name" value="Dihydropteroate_synth-like_sf"/>
</dbReference>
<gene>
    <name evidence="3" type="ORF">ANME2D_00950</name>
</gene>
<dbReference type="AlphaFoldDB" id="A0A062V5D1"/>
<reference evidence="3 4" key="1">
    <citation type="journal article" date="2013" name="Nature">
        <title>Anaerobic oxidation of methane coupled to nitrate reduction in a novel archaeal lineage.</title>
        <authorList>
            <person name="Haroon M.F."/>
            <person name="Hu S."/>
            <person name="Shi Y."/>
            <person name="Imelfort M."/>
            <person name="Keller J."/>
            <person name="Hugenholtz P."/>
            <person name="Yuan Z."/>
            <person name="Tyson G.W."/>
        </authorList>
    </citation>
    <scope>NUCLEOTIDE SEQUENCE [LARGE SCALE GENOMIC DNA]</scope>
    <source>
        <strain evidence="3 4">ANME-2d</strain>
    </source>
</reference>
<dbReference type="OrthoDB" id="70327at2157"/>
<dbReference type="PATRIC" id="fig|1392998.3.peg.1115"/>
<dbReference type="Gene3D" id="3.20.20.20">
    <property type="entry name" value="Dihydropteroate synthase-like"/>
    <property type="match status" value="1"/>
</dbReference>
<dbReference type="NCBIfam" id="TIGR00284">
    <property type="entry name" value="dihydropteroate synthase-like protein"/>
    <property type="match status" value="1"/>
</dbReference>
<dbReference type="GO" id="GO:0015948">
    <property type="term" value="P:methanogenesis"/>
    <property type="evidence" value="ECO:0007669"/>
    <property type="project" value="UniProtKB-KW"/>
</dbReference>
<dbReference type="InterPro" id="IPR045406">
    <property type="entry name" value="DUF6513"/>
</dbReference>
<evidence type="ECO:0000256" key="1">
    <source>
        <dbReference type="ARBA" id="ARBA00022994"/>
    </source>
</evidence>
<dbReference type="SUPFAM" id="SSF51717">
    <property type="entry name" value="Dihydropteroate synthetase-like"/>
    <property type="match status" value="1"/>
</dbReference>
<evidence type="ECO:0000259" key="2">
    <source>
        <dbReference type="PROSITE" id="PS50972"/>
    </source>
</evidence>
<name>A0A062V5D1_9EURY</name>
<keyword evidence="3" id="KW-0808">Transferase</keyword>
<dbReference type="Pfam" id="PF03599">
    <property type="entry name" value="CdhD"/>
    <property type="match status" value="1"/>
</dbReference>
<feature type="domain" description="Pterin-binding" evidence="2">
    <location>
        <begin position="128"/>
        <end position="363"/>
    </location>
</feature>
<dbReference type="Pfam" id="PF14251">
    <property type="entry name" value="PterinBD-DUF4346"/>
    <property type="match status" value="1"/>
</dbReference>
<dbReference type="InterPro" id="IPR005236">
    <property type="entry name" value="Dihydropt_synth"/>
</dbReference>
<sequence length="492" mass="54324">MDILVVTGRLAENAVRKSVQDMADVLVLDIEVASFITPTLLRWYLYDKRYDLILIPGLASGDFRALERESGMPILLGPKHAVDLGFVLSYSEDITFSREVPACELLTMVRRTNAFEKIAELEERSVSPFIMKGVKLGGNSRMKVMAEIVDAGHLSRQELMDKILYFVQNGADIIDLGISLDTEPDEVRTAVEVARSATLVPISIDTLDPLLINAALDTGVDAVLSLNSENIDEVKENIVQNSATAVIIPDCAGDLESLFNNIESARNSGINNIIADPVLEPPGYGLVESINRYYEFRKRDLTTPLFFGAGNVTELIDADSIGINAILAVTAMELDASVLFTPEYSDKAHSSVSELKTASIMMALARERGSAPKDMGIDLLKIKEKRRRAFSTMPEDVIEAEGSERWHLDTAGCFKIDITDDRVMNGKLYPGKIIARNRNNSIAGTTAKEVLDTIIRLGLVSRLDHAAYLGRELMRAELALKFKRSYSQDDEF</sequence>
<proteinExistence type="predicted"/>
<dbReference type="EC" id="2.5.1.15" evidence="3"/>
<accession>A0A062V5D1</accession>
<dbReference type="EMBL" id="JMIY01000002">
    <property type="protein sequence ID" value="KCZ72522.1"/>
    <property type="molecule type" value="Genomic_DNA"/>
</dbReference>
<keyword evidence="4" id="KW-1185">Reference proteome</keyword>